<dbReference type="Proteomes" id="UP000178869">
    <property type="component" value="Unassembled WGS sequence"/>
</dbReference>
<sequence>MITINVLPEEELLSVIDKIVTSQQPDIRLIIPNGARILESVENFSLIKREAEGAGKVVSVATADPRARSFAQSVGLAVFAVPLSYQDENLNAAAFRPSMSDILPPSFSVHSVVPRAGQVKPIANISSVHPAEEPKERQVDKNKDRNFITEESRDIIDPLLFPESGHEFTDTNDKKELSQRDKNIFISVIKKFGSWPFLITISGGLAAVIVAYALFLSPRAELTIIPRTDDFSSDFSFVVATDPGSDDISGQMVEIQKEASAEISSSGTATVEDKAHGTVKIFNAYSSSQQTLVETTRLVSQDGKLFRTAATVVIPGATIDNGEIIPSSIDVPIIANEAGPEYNIGPSTFSIPGFQGTPKYTKFFGRSSEAMVGGAKGTVKVVSDTDVKKAEDAASKDALAQAEEEFAQKIPDGFKLLDSARFLNQETLSNAASGDKMDSIRSISKVRIRAMLFREDDIYSMINVLLEKQFTAQVEPVAGSIKIDYSVPTLELDKGRMKLEVKVDERVAWKVDIADIKNEIAGKSEEEIKQIIGARSDIASGKATFRPAWVDKAPSDVSRITIKLILDANTSSE</sequence>
<keyword evidence="1" id="KW-0472">Membrane</keyword>
<protein>
    <recommendedName>
        <fullName evidence="4">Baseplate protein J-like domain-containing protein</fullName>
    </recommendedName>
</protein>
<evidence type="ECO:0000256" key="1">
    <source>
        <dbReference type="SAM" id="Phobius"/>
    </source>
</evidence>
<keyword evidence="1" id="KW-1133">Transmembrane helix</keyword>
<feature type="transmembrane region" description="Helical" evidence="1">
    <location>
        <begin position="195"/>
        <end position="215"/>
    </location>
</feature>
<keyword evidence="1" id="KW-0812">Transmembrane</keyword>
<evidence type="ECO:0000313" key="3">
    <source>
        <dbReference type="Proteomes" id="UP000178869"/>
    </source>
</evidence>
<dbReference type="EMBL" id="MHSR01000008">
    <property type="protein sequence ID" value="OHA47053.1"/>
    <property type="molecule type" value="Genomic_DNA"/>
</dbReference>
<dbReference type="AlphaFoldDB" id="A0A1G2PFK5"/>
<proteinExistence type="predicted"/>
<name>A0A1G2PFK5_9BACT</name>
<accession>A0A1G2PFK5</accession>
<evidence type="ECO:0000313" key="2">
    <source>
        <dbReference type="EMBL" id="OHA47053.1"/>
    </source>
</evidence>
<comment type="caution">
    <text evidence="2">The sequence shown here is derived from an EMBL/GenBank/DDBJ whole genome shotgun (WGS) entry which is preliminary data.</text>
</comment>
<organism evidence="2 3">
    <name type="scientific">Candidatus Terrybacteria bacterium RIFCSPHIGHO2_01_FULL_43_35</name>
    <dbReference type="NCBI Taxonomy" id="1802361"/>
    <lineage>
        <taxon>Bacteria</taxon>
        <taxon>Candidatus Terryibacteriota</taxon>
    </lineage>
</organism>
<reference evidence="2 3" key="1">
    <citation type="journal article" date="2016" name="Nat. Commun.">
        <title>Thousands of microbial genomes shed light on interconnected biogeochemical processes in an aquifer system.</title>
        <authorList>
            <person name="Anantharaman K."/>
            <person name="Brown C.T."/>
            <person name="Hug L.A."/>
            <person name="Sharon I."/>
            <person name="Castelle C.J."/>
            <person name="Probst A.J."/>
            <person name="Thomas B.C."/>
            <person name="Singh A."/>
            <person name="Wilkins M.J."/>
            <person name="Karaoz U."/>
            <person name="Brodie E.L."/>
            <person name="Williams K.H."/>
            <person name="Hubbard S.S."/>
            <person name="Banfield J.F."/>
        </authorList>
    </citation>
    <scope>NUCLEOTIDE SEQUENCE [LARGE SCALE GENOMIC DNA]</scope>
</reference>
<gene>
    <name evidence="2" type="ORF">A2828_03725</name>
</gene>
<evidence type="ECO:0008006" key="4">
    <source>
        <dbReference type="Google" id="ProtNLM"/>
    </source>
</evidence>